<comment type="caution">
    <text evidence="2">The sequence shown here is derived from an EMBL/GenBank/DDBJ whole genome shotgun (WGS) entry which is preliminary data.</text>
</comment>
<protein>
    <submittedName>
        <fullName evidence="2">Uncharacterized protein</fullName>
    </submittedName>
</protein>
<feature type="region of interest" description="Disordered" evidence="1">
    <location>
        <begin position="194"/>
        <end position="220"/>
    </location>
</feature>
<gene>
    <name evidence="2" type="ORF">H4R18_005816</name>
</gene>
<dbReference type="EMBL" id="JANBUL010000389">
    <property type="protein sequence ID" value="KAJ2776166.1"/>
    <property type="molecule type" value="Genomic_DNA"/>
</dbReference>
<feature type="region of interest" description="Disordered" evidence="1">
    <location>
        <begin position="15"/>
        <end position="36"/>
    </location>
</feature>
<evidence type="ECO:0000313" key="3">
    <source>
        <dbReference type="Proteomes" id="UP001140217"/>
    </source>
</evidence>
<sequence length="345" mass="37492">PMYYGYPAGNGQMQPFAMPAPSEHDMHGAFPTTSQYQGNGQLRQAARARSQVSARTRSSAKSHATARSAATTRSGVRSAMSEKLALNKAPPGVEYVSNGLNNCVTDSVKTTSTMLFVPILMIASSAFFHHFSNRGNPAMLPFGGSKWEKRVNNAMFAISAYGFCKTNGIFGTPAPVQQPVIKHTTARDLALEHSPGTRSLDMSPDAPHNHHHHHQAPYTEEEHLEHIRQVAEEFDARWAVPKAEAKHNYHEVYRTPGGLEAASMFVLGGAAAIRALRKEARQCDRASVASDRSEDQAIMESAMAEASSLLARKAARAELAPDETVENVGRIALATIIQIKTEQCS</sequence>
<reference evidence="2" key="1">
    <citation type="submission" date="2022-07" db="EMBL/GenBank/DDBJ databases">
        <title>Phylogenomic reconstructions and comparative analyses of Kickxellomycotina fungi.</title>
        <authorList>
            <person name="Reynolds N.K."/>
            <person name="Stajich J.E."/>
            <person name="Barry K."/>
            <person name="Grigoriev I.V."/>
            <person name="Crous P."/>
            <person name="Smith M.E."/>
        </authorList>
    </citation>
    <scope>NUCLEOTIDE SEQUENCE</scope>
    <source>
        <strain evidence="2">NBRC 105414</strain>
    </source>
</reference>
<evidence type="ECO:0000256" key="1">
    <source>
        <dbReference type="SAM" id="MobiDB-lite"/>
    </source>
</evidence>
<organism evidence="2 3">
    <name type="scientific">Coemansia javaensis</name>
    <dbReference type="NCBI Taxonomy" id="2761396"/>
    <lineage>
        <taxon>Eukaryota</taxon>
        <taxon>Fungi</taxon>
        <taxon>Fungi incertae sedis</taxon>
        <taxon>Zoopagomycota</taxon>
        <taxon>Kickxellomycotina</taxon>
        <taxon>Kickxellomycetes</taxon>
        <taxon>Kickxellales</taxon>
        <taxon>Kickxellaceae</taxon>
        <taxon>Coemansia</taxon>
    </lineage>
</organism>
<feature type="non-terminal residue" evidence="2">
    <location>
        <position position="1"/>
    </location>
</feature>
<evidence type="ECO:0000313" key="2">
    <source>
        <dbReference type="EMBL" id="KAJ2776166.1"/>
    </source>
</evidence>
<proteinExistence type="predicted"/>
<keyword evidence="3" id="KW-1185">Reference proteome</keyword>
<accession>A0A9W8LDQ0</accession>
<dbReference type="OrthoDB" id="5599159at2759"/>
<name>A0A9W8LDQ0_9FUNG</name>
<dbReference type="AlphaFoldDB" id="A0A9W8LDQ0"/>
<feature type="region of interest" description="Disordered" evidence="1">
    <location>
        <begin position="49"/>
        <end position="77"/>
    </location>
</feature>
<dbReference type="Proteomes" id="UP001140217">
    <property type="component" value="Unassembled WGS sequence"/>
</dbReference>